<name>A0ABU4YX67_9HYPH</name>
<dbReference type="InterPro" id="IPR050177">
    <property type="entry name" value="Lipid_A_modif_metabolic_enz"/>
</dbReference>
<accession>A0ABU4YX67</accession>
<dbReference type="PANTHER" id="PTHR43245:SF13">
    <property type="entry name" value="UDP-D-APIOSE_UDP-D-XYLOSE SYNTHASE 2"/>
    <property type="match status" value="1"/>
</dbReference>
<dbReference type="Pfam" id="PF01370">
    <property type="entry name" value="Epimerase"/>
    <property type="match status" value="1"/>
</dbReference>
<reference evidence="2 3" key="1">
    <citation type="submission" date="2023-08" db="EMBL/GenBank/DDBJ databases">
        <title>Implementing the SeqCode for naming new Mesorhizobium species isolated from Vachellia karroo root nodules.</title>
        <authorList>
            <person name="Van Lill M."/>
        </authorList>
    </citation>
    <scope>NUCLEOTIDE SEQUENCE [LARGE SCALE GENOMIC DNA]</scope>
    <source>
        <strain evidence="2 3">VK22B</strain>
    </source>
</reference>
<dbReference type="EMBL" id="JAVIJC010000006">
    <property type="protein sequence ID" value="MDX8491565.1"/>
    <property type="molecule type" value="Genomic_DNA"/>
</dbReference>
<evidence type="ECO:0000313" key="2">
    <source>
        <dbReference type="EMBL" id="MDX8491565.1"/>
    </source>
</evidence>
<keyword evidence="3" id="KW-1185">Reference proteome</keyword>
<gene>
    <name evidence="2" type="ORF">RFN29_08230</name>
</gene>
<protein>
    <submittedName>
        <fullName evidence="2">NAD-dependent epimerase/dehydratase family protein</fullName>
    </submittedName>
</protein>
<evidence type="ECO:0000259" key="1">
    <source>
        <dbReference type="Pfam" id="PF01370"/>
    </source>
</evidence>
<dbReference type="PANTHER" id="PTHR43245">
    <property type="entry name" value="BIFUNCTIONAL POLYMYXIN RESISTANCE PROTEIN ARNA"/>
    <property type="match status" value="1"/>
</dbReference>
<evidence type="ECO:0000313" key="3">
    <source>
        <dbReference type="Proteomes" id="UP001271249"/>
    </source>
</evidence>
<sequence>MKILVTGAGGFLGQRLVSVLRAQGHDVWGVTRRSRAAQSDYDLVLDDPLEPERYANIVGQNGIETTINALAAGVDPRERDIGLLVRVNSVFPALLAAAVASAGATNFIQIGSSAEYAPLQGKGYIPEEAPLTQDKLYGGTKAAGSVLLRTVAAEVGLRACVLRLFNIYGPGEKAHRLFPSLLGRLSRGERVPLSAGSQVRDFLYVDDACLAIARMIRALPENPPVAGVYNLASGRAVSVREFAVAIADAIGADRQLLAFGELAMRPDDLPYIVADTRRLDDLIGPAASITIAMAVRSILGQPGGAG</sequence>
<dbReference type="Gene3D" id="3.40.50.720">
    <property type="entry name" value="NAD(P)-binding Rossmann-like Domain"/>
    <property type="match status" value="1"/>
</dbReference>
<dbReference type="InterPro" id="IPR001509">
    <property type="entry name" value="Epimerase_deHydtase"/>
</dbReference>
<dbReference type="Proteomes" id="UP001271249">
    <property type="component" value="Unassembled WGS sequence"/>
</dbReference>
<dbReference type="RefSeq" id="WP_320225606.1">
    <property type="nucleotide sequence ID" value="NZ_JAVIJB010000006.1"/>
</dbReference>
<organism evidence="2 3">
    <name type="scientific">Mesorhizobium captivum</name>
    <dbReference type="NCBI Taxonomy" id="3072319"/>
    <lineage>
        <taxon>Bacteria</taxon>
        <taxon>Pseudomonadati</taxon>
        <taxon>Pseudomonadota</taxon>
        <taxon>Alphaproteobacteria</taxon>
        <taxon>Hyphomicrobiales</taxon>
        <taxon>Phyllobacteriaceae</taxon>
        <taxon>Mesorhizobium</taxon>
    </lineage>
</organism>
<dbReference type="CDD" id="cd08946">
    <property type="entry name" value="SDR_e"/>
    <property type="match status" value="1"/>
</dbReference>
<comment type="caution">
    <text evidence="2">The sequence shown here is derived from an EMBL/GenBank/DDBJ whole genome shotgun (WGS) entry which is preliminary data.</text>
</comment>
<feature type="domain" description="NAD-dependent epimerase/dehydratase" evidence="1">
    <location>
        <begin position="3"/>
        <end position="231"/>
    </location>
</feature>
<proteinExistence type="predicted"/>
<dbReference type="InterPro" id="IPR036291">
    <property type="entry name" value="NAD(P)-bd_dom_sf"/>
</dbReference>
<dbReference type="SUPFAM" id="SSF51735">
    <property type="entry name" value="NAD(P)-binding Rossmann-fold domains"/>
    <property type="match status" value="1"/>
</dbReference>